<keyword evidence="1" id="KW-0472">Membrane</keyword>
<organism evidence="2 3">
    <name type="scientific">Lophiotrema nucula</name>
    <dbReference type="NCBI Taxonomy" id="690887"/>
    <lineage>
        <taxon>Eukaryota</taxon>
        <taxon>Fungi</taxon>
        <taxon>Dikarya</taxon>
        <taxon>Ascomycota</taxon>
        <taxon>Pezizomycotina</taxon>
        <taxon>Dothideomycetes</taxon>
        <taxon>Pleosporomycetidae</taxon>
        <taxon>Pleosporales</taxon>
        <taxon>Lophiotremataceae</taxon>
        <taxon>Lophiotrema</taxon>
    </lineage>
</organism>
<protein>
    <submittedName>
        <fullName evidence="2">Uncharacterized protein</fullName>
    </submittedName>
</protein>
<name>A0A6A5Z2P3_9PLEO</name>
<keyword evidence="1" id="KW-0812">Transmembrane</keyword>
<dbReference type="OrthoDB" id="3695132at2759"/>
<evidence type="ECO:0000313" key="3">
    <source>
        <dbReference type="Proteomes" id="UP000799770"/>
    </source>
</evidence>
<keyword evidence="3" id="KW-1185">Reference proteome</keyword>
<keyword evidence="1" id="KW-1133">Transmembrane helix</keyword>
<sequence length="247" mass="26753">MYQNSRSPPPLPPSRDAKSISDLDESAIVGKPVHTLNLPDRIRPHVGLLGEAKRAYTGHEGGKPRYRIRQYVVRNCAVFVVTVAVFVILALVLSVLVKKDNEKSGIVTLRFNLTSNLTAGLFSKDQSIAPRAFFDDPESLIDAAKSAIGPAASKVKSAASSVSTSLQGTLEKTIPKNLSLGTQKFCVGFVDNITCKGLPLNLSDLLPDTVENLPRPFGDAIRDEVHNLQPIADALSNIMFVRILLIL</sequence>
<reference evidence="2" key="1">
    <citation type="journal article" date="2020" name="Stud. Mycol.">
        <title>101 Dothideomycetes genomes: a test case for predicting lifestyles and emergence of pathogens.</title>
        <authorList>
            <person name="Haridas S."/>
            <person name="Albert R."/>
            <person name="Binder M."/>
            <person name="Bloem J."/>
            <person name="Labutti K."/>
            <person name="Salamov A."/>
            <person name="Andreopoulos B."/>
            <person name="Baker S."/>
            <person name="Barry K."/>
            <person name="Bills G."/>
            <person name="Bluhm B."/>
            <person name="Cannon C."/>
            <person name="Castanera R."/>
            <person name="Culley D."/>
            <person name="Daum C."/>
            <person name="Ezra D."/>
            <person name="Gonzalez J."/>
            <person name="Henrissat B."/>
            <person name="Kuo A."/>
            <person name="Liang C."/>
            <person name="Lipzen A."/>
            <person name="Lutzoni F."/>
            <person name="Magnuson J."/>
            <person name="Mondo S."/>
            <person name="Nolan M."/>
            <person name="Ohm R."/>
            <person name="Pangilinan J."/>
            <person name="Park H.-J."/>
            <person name="Ramirez L."/>
            <person name="Alfaro M."/>
            <person name="Sun H."/>
            <person name="Tritt A."/>
            <person name="Yoshinaga Y."/>
            <person name="Zwiers L.-H."/>
            <person name="Turgeon B."/>
            <person name="Goodwin S."/>
            <person name="Spatafora J."/>
            <person name="Crous P."/>
            <person name="Grigoriev I."/>
        </authorList>
    </citation>
    <scope>NUCLEOTIDE SEQUENCE</scope>
    <source>
        <strain evidence="2">CBS 627.86</strain>
    </source>
</reference>
<dbReference type="Proteomes" id="UP000799770">
    <property type="component" value="Unassembled WGS sequence"/>
</dbReference>
<accession>A0A6A5Z2P3</accession>
<evidence type="ECO:0000256" key="1">
    <source>
        <dbReference type="SAM" id="Phobius"/>
    </source>
</evidence>
<feature type="transmembrane region" description="Helical" evidence="1">
    <location>
        <begin position="72"/>
        <end position="97"/>
    </location>
</feature>
<dbReference type="EMBL" id="ML977327">
    <property type="protein sequence ID" value="KAF2113729.1"/>
    <property type="molecule type" value="Genomic_DNA"/>
</dbReference>
<gene>
    <name evidence="2" type="ORF">BDV96DRAFT_601206</name>
</gene>
<proteinExistence type="predicted"/>
<dbReference type="AlphaFoldDB" id="A0A6A5Z2P3"/>
<evidence type="ECO:0000313" key="2">
    <source>
        <dbReference type="EMBL" id="KAF2113729.1"/>
    </source>
</evidence>